<dbReference type="InterPro" id="IPR023393">
    <property type="entry name" value="START-like_dom_sf"/>
</dbReference>
<evidence type="ECO:0000259" key="2">
    <source>
        <dbReference type="Pfam" id="PF08327"/>
    </source>
</evidence>
<dbReference type="EMBL" id="BONY01000017">
    <property type="protein sequence ID" value="GIH05198.1"/>
    <property type="molecule type" value="Genomic_DNA"/>
</dbReference>
<comment type="similarity">
    <text evidence="1">Belongs to the AHA1 family.</text>
</comment>
<dbReference type="CDD" id="cd08891">
    <property type="entry name" value="SRPBCC_CalC"/>
    <property type="match status" value="1"/>
</dbReference>
<name>A0A8J3Q8J1_9ACTN</name>
<protein>
    <recommendedName>
        <fullName evidence="2">Activator of Hsp90 ATPase homologue 1/2-like C-terminal domain-containing protein</fullName>
    </recommendedName>
</protein>
<keyword evidence="4" id="KW-1185">Reference proteome</keyword>
<comment type="caution">
    <text evidence="3">The sequence shown here is derived from an EMBL/GenBank/DDBJ whole genome shotgun (WGS) entry which is preliminary data.</text>
</comment>
<accession>A0A8J3Q8J1</accession>
<organism evidence="3 4">
    <name type="scientific">Rhizocola hellebori</name>
    <dbReference type="NCBI Taxonomy" id="1392758"/>
    <lineage>
        <taxon>Bacteria</taxon>
        <taxon>Bacillati</taxon>
        <taxon>Actinomycetota</taxon>
        <taxon>Actinomycetes</taxon>
        <taxon>Micromonosporales</taxon>
        <taxon>Micromonosporaceae</taxon>
        <taxon>Rhizocola</taxon>
    </lineage>
</organism>
<evidence type="ECO:0000256" key="1">
    <source>
        <dbReference type="ARBA" id="ARBA00006817"/>
    </source>
</evidence>
<sequence length="159" mass="18031">MTQADAAVVRRQIMVEAPIEEAFTVFTDRFGDFKPAEHNMLAVPIAETVFEPKVGGHIFDRGTDGSECRWARILAYDPPHRVVFSWDIGPTWQVEADPDLTSEVDVTFTAEAADRTRVDLEHRYIDRHGPGWESVRDGVAHDQGWPLYLDRYAALFDKG</sequence>
<dbReference type="Gene3D" id="3.30.530.20">
    <property type="match status" value="1"/>
</dbReference>
<dbReference type="Pfam" id="PF08327">
    <property type="entry name" value="AHSA1"/>
    <property type="match status" value="1"/>
</dbReference>
<proteinExistence type="inferred from homology"/>
<gene>
    <name evidence="3" type="ORF">Rhe02_32650</name>
</gene>
<evidence type="ECO:0000313" key="4">
    <source>
        <dbReference type="Proteomes" id="UP000612899"/>
    </source>
</evidence>
<dbReference type="SUPFAM" id="SSF55961">
    <property type="entry name" value="Bet v1-like"/>
    <property type="match status" value="1"/>
</dbReference>
<dbReference type="InterPro" id="IPR013538">
    <property type="entry name" value="ASHA1/2-like_C"/>
</dbReference>
<feature type="domain" description="Activator of Hsp90 ATPase homologue 1/2-like C-terminal" evidence="2">
    <location>
        <begin position="17"/>
        <end position="156"/>
    </location>
</feature>
<dbReference type="AlphaFoldDB" id="A0A8J3Q8J1"/>
<evidence type="ECO:0000313" key="3">
    <source>
        <dbReference type="EMBL" id="GIH05198.1"/>
    </source>
</evidence>
<dbReference type="RefSeq" id="WP_203909063.1">
    <property type="nucleotide sequence ID" value="NZ_BONY01000017.1"/>
</dbReference>
<dbReference type="Proteomes" id="UP000612899">
    <property type="component" value="Unassembled WGS sequence"/>
</dbReference>
<reference evidence="3" key="1">
    <citation type="submission" date="2021-01" db="EMBL/GenBank/DDBJ databases">
        <title>Whole genome shotgun sequence of Rhizocola hellebori NBRC 109834.</title>
        <authorList>
            <person name="Komaki H."/>
            <person name="Tamura T."/>
        </authorList>
    </citation>
    <scope>NUCLEOTIDE SEQUENCE</scope>
    <source>
        <strain evidence="3">NBRC 109834</strain>
    </source>
</reference>